<organism evidence="1 2">
    <name type="scientific">Geodia barretti</name>
    <name type="common">Barrett's horny sponge</name>
    <dbReference type="NCBI Taxonomy" id="519541"/>
    <lineage>
        <taxon>Eukaryota</taxon>
        <taxon>Metazoa</taxon>
        <taxon>Porifera</taxon>
        <taxon>Demospongiae</taxon>
        <taxon>Heteroscleromorpha</taxon>
        <taxon>Tetractinellida</taxon>
        <taxon>Astrophorina</taxon>
        <taxon>Geodiidae</taxon>
        <taxon>Geodia</taxon>
    </lineage>
</organism>
<comment type="caution">
    <text evidence="1">The sequence shown here is derived from an EMBL/GenBank/DDBJ whole genome shotgun (WGS) entry which is preliminary data.</text>
</comment>
<evidence type="ECO:0000313" key="1">
    <source>
        <dbReference type="EMBL" id="CAI8033603.1"/>
    </source>
</evidence>
<proteinExistence type="predicted"/>
<reference evidence="1" key="1">
    <citation type="submission" date="2023-03" db="EMBL/GenBank/DDBJ databases">
        <authorList>
            <person name="Steffen K."/>
            <person name="Cardenas P."/>
        </authorList>
    </citation>
    <scope>NUCLEOTIDE SEQUENCE</scope>
</reference>
<dbReference type="AntiFam" id="ANF00025">
    <property type="entry name" value="Antisense to 23S rRNA"/>
</dbReference>
<name>A0AA35SQT4_GEOBA</name>
<dbReference type="EMBL" id="CASHTH010002679">
    <property type="protein sequence ID" value="CAI8033603.1"/>
    <property type="molecule type" value="Genomic_DNA"/>
</dbReference>
<gene>
    <name evidence="1" type="ORF">GBAR_LOCUS18958</name>
</gene>
<sequence length="110" mass="12390">MLCHESLLSCSKGARGLSVLWRVTGVFTGTTTSPGWLLRQCSDRYAIRAGRNLPDKEFRYLRTVIVTAAVHRGFDSEASPKLTSPLNLPAPGRRQPLYVVFDFSRDLCFW</sequence>
<evidence type="ECO:0000313" key="2">
    <source>
        <dbReference type="Proteomes" id="UP001174909"/>
    </source>
</evidence>
<accession>A0AA35SQT4</accession>
<dbReference type="AlphaFoldDB" id="A0AA35SQT4"/>
<dbReference type="Proteomes" id="UP001174909">
    <property type="component" value="Unassembled WGS sequence"/>
</dbReference>
<protein>
    <submittedName>
        <fullName evidence="1">Uncharacterized protein ORF91</fullName>
    </submittedName>
</protein>
<keyword evidence="2" id="KW-1185">Reference proteome</keyword>